<dbReference type="GO" id="GO:0006506">
    <property type="term" value="P:GPI anchor biosynthetic process"/>
    <property type="evidence" value="ECO:0007669"/>
    <property type="project" value="InterPro"/>
</dbReference>
<dbReference type="GO" id="GO:0051267">
    <property type="term" value="F:CP2 mannose-ethanolamine phosphotransferase activity"/>
    <property type="evidence" value="ECO:0007669"/>
    <property type="project" value="TreeGrafter"/>
</dbReference>
<reference evidence="3" key="1">
    <citation type="submission" date="2024-04" db="EMBL/GenBank/DDBJ databases">
        <title>Salinicola lusitanus LLJ914,a marine bacterium isolated from the Okinawa Trough.</title>
        <authorList>
            <person name="Li J."/>
        </authorList>
    </citation>
    <scope>NUCLEOTIDE SEQUENCE [LARGE SCALE GENOMIC DNA]</scope>
</reference>
<keyword evidence="3" id="KW-1185">Reference proteome</keyword>
<evidence type="ECO:0000313" key="2">
    <source>
        <dbReference type="EMBL" id="KAK7921875.1"/>
    </source>
</evidence>
<sequence length="215" mass="22965">MKVRASVFASCVLLCEVVAVGLFLRGFFPAPVKSSVSSRSSSGASELPPEPVSGRPLNSSSPPAPLFKRVVLMLVDAFREDFLFGPNGKDVHALHTPPGGERLNAQLRGQARAPTVTMPRIKGKVTPEHASNQVKVTSKYASNQAAGVSVSLPFPLHCIAPTFSAPTQTSASLHTSPLSSTNPSVVHPQIRHTNLRERKRGGHSELTFGRCRKQG</sequence>
<evidence type="ECO:0008006" key="4">
    <source>
        <dbReference type="Google" id="ProtNLM"/>
    </source>
</evidence>
<feature type="region of interest" description="Disordered" evidence="1">
    <location>
        <begin position="167"/>
        <end position="215"/>
    </location>
</feature>
<dbReference type="InterPro" id="IPR039527">
    <property type="entry name" value="PIGG/GPI7"/>
</dbReference>
<feature type="compositionally biased region" description="Low complexity" evidence="1">
    <location>
        <begin position="34"/>
        <end position="45"/>
    </location>
</feature>
<evidence type="ECO:0000313" key="3">
    <source>
        <dbReference type="Proteomes" id="UP001460270"/>
    </source>
</evidence>
<gene>
    <name evidence="2" type="ORF">WMY93_008777</name>
</gene>
<dbReference type="PANTHER" id="PTHR23072">
    <property type="entry name" value="PHOSPHATIDYLINOSITOL GLYCAN-RELATED"/>
    <property type="match status" value="1"/>
</dbReference>
<accession>A0AAW0PJZ8</accession>
<dbReference type="PANTHER" id="PTHR23072:SF0">
    <property type="entry name" value="GPI ETHANOLAMINE PHOSPHATE TRANSFERASE 2"/>
    <property type="match status" value="1"/>
</dbReference>
<feature type="compositionally biased region" description="Polar residues" evidence="1">
    <location>
        <begin position="167"/>
        <end position="184"/>
    </location>
</feature>
<organism evidence="2 3">
    <name type="scientific">Mugilogobius chulae</name>
    <name type="common">yellowstripe goby</name>
    <dbReference type="NCBI Taxonomy" id="88201"/>
    <lineage>
        <taxon>Eukaryota</taxon>
        <taxon>Metazoa</taxon>
        <taxon>Chordata</taxon>
        <taxon>Craniata</taxon>
        <taxon>Vertebrata</taxon>
        <taxon>Euteleostomi</taxon>
        <taxon>Actinopterygii</taxon>
        <taxon>Neopterygii</taxon>
        <taxon>Teleostei</taxon>
        <taxon>Neoteleostei</taxon>
        <taxon>Acanthomorphata</taxon>
        <taxon>Gobiaria</taxon>
        <taxon>Gobiiformes</taxon>
        <taxon>Gobioidei</taxon>
        <taxon>Gobiidae</taxon>
        <taxon>Gobionellinae</taxon>
        <taxon>Mugilogobius</taxon>
    </lineage>
</organism>
<comment type="caution">
    <text evidence="2">The sequence shown here is derived from an EMBL/GenBank/DDBJ whole genome shotgun (WGS) entry which is preliminary data.</text>
</comment>
<feature type="region of interest" description="Disordered" evidence="1">
    <location>
        <begin position="33"/>
        <end position="61"/>
    </location>
</feature>
<dbReference type="EMBL" id="JBBPFD010000006">
    <property type="protein sequence ID" value="KAK7921875.1"/>
    <property type="molecule type" value="Genomic_DNA"/>
</dbReference>
<name>A0AAW0PJZ8_9GOBI</name>
<dbReference type="AlphaFoldDB" id="A0AAW0PJZ8"/>
<dbReference type="GO" id="GO:0005789">
    <property type="term" value="C:endoplasmic reticulum membrane"/>
    <property type="evidence" value="ECO:0007669"/>
    <property type="project" value="TreeGrafter"/>
</dbReference>
<protein>
    <recommendedName>
        <fullName evidence="4">GPI ethanolamine phosphate transferase 1</fullName>
    </recommendedName>
</protein>
<evidence type="ECO:0000256" key="1">
    <source>
        <dbReference type="SAM" id="MobiDB-lite"/>
    </source>
</evidence>
<dbReference type="Proteomes" id="UP001460270">
    <property type="component" value="Unassembled WGS sequence"/>
</dbReference>
<proteinExistence type="predicted"/>